<evidence type="ECO:0000256" key="1">
    <source>
        <dbReference type="ARBA" id="ARBA00005614"/>
    </source>
</evidence>
<feature type="active site" evidence="4">
    <location>
        <position position="22"/>
    </location>
</feature>
<evidence type="ECO:0000313" key="9">
    <source>
        <dbReference type="Proteomes" id="UP000256900"/>
    </source>
</evidence>
<dbReference type="PANTHER" id="PTHR47268">
    <property type="entry name" value="ACYLPHOSPHATASE"/>
    <property type="match status" value="1"/>
</dbReference>
<feature type="active site" evidence="4">
    <location>
        <position position="40"/>
    </location>
</feature>
<evidence type="ECO:0000256" key="5">
    <source>
        <dbReference type="RuleBase" id="RU000553"/>
    </source>
</evidence>
<evidence type="ECO:0000256" key="2">
    <source>
        <dbReference type="ARBA" id="ARBA00012150"/>
    </source>
</evidence>
<reference evidence="8 9" key="1">
    <citation type="submission" date="2018-08" db="EMBL/GenBank/DDBJ databases">
        <title>Genomic Encyclopedia of Type Strains, Phase IV (KMG-IV): sequencing the most valuable type-strain genomes for metagenomic binning, comparative biology and taxonomic classification.</title>
        <authorList>
            <person name="Goeker M."/>
        </authorList>
    </citation>
    <scope>NUCLEOTIDE SEQUENCE [LARGE SCALE GENOMIC DNA]</scope>
    <source>
        <strain evidence="8 9">BW863</strain>
    </source>
</reference>
<dbReference type="PANTHER" id="PTHR47268:SF4">
    <property type="entry name" value="ACYLPHOSPHATASE"/>
    <property type="match status" value="1"/>
</dbReference>
<dbReference type="AlphaFoldDB" id="A0A3D9YYZ8"/>
<keyword evidence="4 5" id="KW-0378">Hydrolase</keyword>
<dbReference type="InterPro" id="IPR001792">
    <property type="entry name" value="Acylphosphatase-like_dom"/>
</dbReference>
<comment type="caution">
    <text evidence="8">The sequence shown here is derived from an EMBL/GenBank/DDBJ whole genome shotgun (WGS) entry which is preliminary data.</text>
</comment>
<protein>
    <recommendedName>
        <fullName evidence="2 4">Acylphosphatase</fullName>
        <ecNumber evidence="2 4">3.6.1.7</ecNumber>
    </recommendedName>
</protein>
<dbReference type="PROSITE" id="PS00151">
    <property type="entry name" value="ACYLPHOSPHATASE_2"/>
    <property type="match status" value="1"/>
</dbReference>
<feature type="domain" description="Acylphosphatase-like" evidence="7">
    <location>
        <begin position="7"/>
        <end position="98"/>
    </location>
</feature>
<dbReference type="GO" id="GO:0003998">
    <property type="term" value="F:acylphosphatase activity"/>
    <property type="evidence" value="ECO:0007669"/>
    <property type="project" value="UniProtKB-EC"/>
</dbReference>
<name>A0A3D9YYZ8_9HYPH</name>
<dbReference type="EMBL" id="QUMO01000005">
    <property type="protein sequence ID" value="REF84139.1"/>
    <property type="molecule type" value="Genomic_DNA"/>
</dbReference>
<accession>A0A3D9YYZ8</accession>
<keyword evidence="9" id="KW-1185">Reference proteome</keyword>
<evidence type="ECO:0000256" key="4">
    <source>
        <dbReference type="PROSITE-ProRule" id="PRU00520"/>
    </source>
</evidence>
<dbReference type="EC" id="3.6.1.7" evidence="2 4"/>
<proteinExistence type="inferred from homology"/>
<evidence type="ECO:0000256" key="3">
    <source>
        <dbReference type="ARBA" id="ARBA00047645"/>
    </source>
</evidence>
<comment type="similarity">
    <text evidence="1 6">Belongs to the acylphosphatase family.</text>
</comment>
<dbReference type="InterPro" id="IPR036046">
    <property type="entry name" value="Acylphosphatase-like_dom_sf"/>
</dbReference>
<dbReference type="InterPro" id="IPR020456">
    <property type="entry name" value="Acylphosphatase"/>
</dbReference>
<dbReference type="Gene3D" id="3.30.70.100">
    <property type="match status" value="1"/>
</dbReference>
<dbReference type="PROSITE" id="PS00150">
    <property type="entry name" value="ACYLPHOSPHATASE_1"/>
    <property type="match status" value="1"/>
</dbReference>
<evidence type="ECO:0000259" key="7">
    <source>
        <dbReference type="PROSITE" id="PS51160"/>
    </source>
</evidence>
<dbReference type="OrthoDB" id="5295388at2"/>
<comment type="catalytic activity">
    <reaction evidence="3 4 5">
        <text>an acyl phosphate + H2O = a carboxylate + phosphate + H(+)</text>
        <dbReference type="Rhea" id="RHEA:14965"/>
        <dbReference type="ChEBI" id="CHEBI:15377"/>
        <dbReference type="ChEBI" id="CHEBI:15378"/>
        <dbReference type="ChEBI" id="CHEBI:29067"/>
        <dbReference type="ChEBI" id="CHEBI:43474"/>
        <dbReference type="ChEBI" id="CHEBI:59918"/>
        <dbReference type="EC" id="3.6.1.7"/>
    </reaction>
</comment>
<dbReference type="RefSeq" id="WP_115837500.1">
    <property type="nucleotide sequence ID" value="NZ_CP025086.1"/>
</dbReference>
<dbReference type="InterPro" id="IPR017968">
    <property type="entry name" value="Acylphosphatase_CS"/>
</dbReference>
<gene>
    <name evidence="8" type="ORF">DES32_2985</name>
</gene>
<dbReference type="Pfam" id="PF00708">
    <property type="entry name" value="Acylphosphatase"/>
    <property type="match status" value="1"/>
</dbReference>
<dbReference type="Proteomes" id="UP000256900">
    <property type="component" value="Unassembled WGS sequence"/>
</dbReference>
<dbReference type="SUPFAM" id="SSF54975">
    <property type="entry name" value="Acylphosphatase/BLUF domain-like"/>
    <property type="match status" value="1"/>
</dbReference>
<dbReference type="PROSITE" id="PS51160">
    <property type="entry name" value="ACYLPHOSPHATASE_3"/>
    <property type="match status" value="1"/>
</dbReference>
<evidence type="ECO:0000256" key="6">
    <source>
        <dbReference type="RuleBase" id="RU004168"/>
    </source>
</evidence>
<sequence length="100" mass="10540">MADKEKIVAVWISGAVQGVGFRVFVQRTAERHGVNGFVRNRINGDVEALFAGTIEAVDALVGACRSGPAGARVAHLALYEPDAAVLAELPLRGFVLLPSL</sequence>
<evidence type="ECO:0000313" key="8">
    <source>
        <dbReference type="EMBL" id="REF84139.1"/>
    </source>
</evidence>
<organism evidence="8 9">
    <name type="scientific">Methylovirgula ligni</name>
    <dbReference type="NCBI Taxonomy" id="569860"/>
    <lineage>
        <taxon>Bacteria</taxon>
        <taxon>Pseudomonadati</taxon>
        <taxon>Pseudomonadota</taxon>
        <taxon>Alphaproteobacteria</taxon>
        <taxon>Hyphomicrobiales</taxon>
        <taxon>Beijerinckiaceae</taxon>
        <taxon>Methylovirgula</taxon>
    </lineage>
</organism>